<dbReference type="PANTHER" id="PTHR36838">
    <property type="entry name" value="AUXIN EFFLUX CARRIER FAMILY PROTEIN"/>
    <property type="match status" value="1"/>
</dbReference>
<dbReference type="InterPro" id="IPR038770">
    <property type="entry name" value="Na+/solute_symporter_sf"/>
</dbReference>
<dbReference type="InterPro" id="IPR004776">
    <property type="entry name" value="Mem_transp_PIN-like"/>
</dbReference>
<keyword evidence="3" id="KW-0813">Transport</keyword>
<feature type="transmembrane region" description="Helical" evidence="8">
    <location>
        <begin position="284"/>
        <end position="304"/>
    </location>
</feature>
<dbReference type="Gene3D" id="1.20.1530.20">
    <property type="match status" value="1"/>
</dbReference>
<feature type="transmembrane region" description="Helical" evidence="8">
    <location>
        <begin position="62"/>
        <end position="86"/>
    </location>
</feature>
<dbReference type="GO" id="GO:0055085">
    <property type="term" value="P:transmembrane transport"/>
    <property type="evidence" value="ECO:0007669"/>
    <property type="project" value="InterPro"/>
</dbReference>
<evidence type="ECO:0000256" key="6">
    <source>
        <dbReference type="ARBA" id="ARBA00022989"/>
    </source>
</evidence>
<evidence type="ECO:0000256" key="2">
    <source>
        <dbReference type="ARBA" id="ARBA00010145"/>
    </source>
</evidence>
<feature type="transmembrane region" description="Helical" evidence="8">
    <location>
        <begin position="193"/>
        <end position="216"/>
    </location>
</feature>
<comment type="caution">
    <text evidence="9">The sequence shown here is derived from an EMBL/GenBank/DDBJ whole genome shotgun (WGS) entry which is preliminary data.</text>
</comment>
<keyword evidence="5 8" id="KW-0812">Transmembrane</keyword>
<keyword evidence="6 8" id="KW-1133">Transmembrane helix</keyword>
<dbReference type="Pfam" id="PF03547">
    <property type="entry name" value="Mem_trans"/>
    <property type="match status" value="1"/>
</dbReference>
<dbReference type="GO" id="GO:0005886">
    <property type="term" value="C:plasma membrane"/>
    <property type="evidence" value="ECO:0007669"/>
    <property type="project" value="UniProtKB-SubCell"/>
</dbReference>
<comment type="similarity">
    <text evidence="2">Belongs to the auxin efflux carrier (TC 2.A.69) family.</text>
</comment>
<feature type="transmembrane region" description="Helical" evidence="8">
    <location>
        <begin position="6"/>
        <end position="24"/>
    </location>
</feature>
<evidence type="ECO:0000313" key="9">
    <source>
        <dbReference type="EMBL" id="SDX01081.1"/>
    </source>
</evidence>
<keyword evidence="7 8" id="KW-0472">Membrane</keyword>
<evidence type="ECO:0000256" key="4">
    <source>
        <dbReference type="ARBA" id="ARBA00022475"/>
    </source>
</evidence>
<accession>A0A1H2Y7Q0</accession>
<name>A0A1H2Y7Q0_ACIFE</name>
<feature type="transmembrane region" description="Helical" evidence="8">
    <location>
        <begin position="228"/>
        <end position="247"/>
    </location>
</feature>
<dbReference type="Proteomes" id="UP000182379">
    <property type="component" value="Unassembled WGS sequence"/>
</dbReference>
<dbReference type="AlphaFoldDB" id="A0A1H2Y7Q0"/>
<evidence type="ECO:0008006" key="11">
    <source>
        <dbReference type="Google" id="ProtNLM"/>
    </source>
</evidence>
<reference evidence="9 10" key="1">
    <citation type="submission" date="2016-10" db="EMBL/GenBank/DDBJ databases">
        <authorList>
            <person name="Varghese N."/>
            <person name="Submissions S."/>
        </authorList>
    </citation>
    <scope>NUCLEOTIDE SEQUENCE [LARGE SCALE GENOMIC DNA]</scope>
    <source>
        <strain evidence="9 10">WCC6</strain>
    </source>
</reference>
<dbReference type="EMBL" id="FNOP01000010">
    <property type="protein sequence ID" value="SDX01081.1"/>
    <property type="molecule type" value="Genomic_DNA"/>
</dbReference>
<feature type="transmembrane region" description="Helical" evidence="8">
    <location>
        <begin position="253"/>
        <end position="272"/>
    </location>
</feature>
<feature type="transmembrane region" description="Helical" evidence="8">
    <location>
        <begin position="128"/>
        <end position="149"/>
    </location>
</feature>
<evidence type="ECO:0000256" key="1">
    <source>
        <dbReference type="ARBA" id="ARBA00004651"/>
    </source>
</evidence>
<comment type="subcellular location">
    <subcellularLocation>
        <location evidence="1">Cell membrane</location>
        <topology evidence="1">Multi-pass membrane protein</topology>
    </subcellularLocation>
</comment>
<dbReference type="PANTHER" id="PTHR36838:SF1">
    <property type="entry name" value="SLR1864 PROTEIN"/>
    <property type="match status" value="1"/>
</dbReference>
<proteinExistence type="inferred from homology"/>
<feature type="transmembrane region" description="Helical" evidence="8">
    <location>
        <begin position="161"/>
        <end position="181"/>
    </location>
</feature>
<gene>
    <name evidence="9" type="ORF">SAMN05216495_11081</name>
</gene>
<organism evidence="9 10">
    <name type="scientific">Acidaminococcus fermentans</name>
    <dbReference type="NCBI Taxonomy" id="905"/>
    <lineage>
        <taxon>Bacteria</taxon>
        <taxon>Bacillati</taxon>
        <taxon>Bacillota</taxon>
        <taxon>Negativicutes</taxon>
        <taxon>Acidaminococcales</taxon>
        <taxon>Acidaminococcaceae</taxon>
        <taxon>Acidaminococcus</taxon>
    </lineage>
</organism>
<evidence type="ECO:0000313" key="10">
    <source>
        <dbReference type="Proteomes" id="UP000182379"/>
    </source>
</evidence>
<keyword evidence="4" id="KW-1003">Cell membrane</keyword>
<sequence>MDIYRLGNLQLSLFLLILIGLFLRKKNIVDEPGKRCLSDVCVYVIIPCNIIKSCLMPFEGNIFLTCGRILAAGAVLQLLFMILNHFIFNRYPDTRKKVLQYGTLVSNSGFLGYPVAEGVYGDLGLFYASVFLIPLRLVMWSVGTGYFMARQESRKEVLKKVLTHPCLIAVYIGILLILTQWRPPAFLDMTIRYIGGCNAAITMFIVGTILADVPLLTIFNRDSILYSILRLILLPGLAWGVSAALGLDAVATGIAVLMTGMPAGATTAIFAARYGSDASFATKLTVLSTLLSMFTILFWCLLLPKP</sequence>
<protein>
    <recommendedName>
        <fullName evidence="11">AEC family transporter</fullName>
    </recommendedName>
</protein>
<evidence type="ECO:0000256" key="7">
    <source>
        <dbReference type="ARBA" id="ARBA00023136"/>
    </source>
</evidence>
<dbReference type="RefSeq" id="WP_074706577.1">
    <property type="nucleotide sequence ID" value="NZ_CAUFNG010000097.1"/>
</dbReference>
<evidence type="ECO:0000256" key="3">
    <source>
        <dbReference type="ARBA" id="ARBA00022448"/>
    </source>
</evidence>
<evidence type="ECO:0000256" key="8">
    <source>
        <dbReference type="SAM" id="Phobius"/>
    </source>
</evidence>
<evidence type="ECO:0000256" key="5">
    <source>
        <dbReference type="ARBA" id="ARBA00022692"/>
    </source>
</evidence>